<dbReference type="InterPro" id="IPR003675">
    <property type="entry name" value="Rce1/LyrA-like_dom"/>
</dbReference>
<protein>
    <submittedName>
        <fullName evidence="4">CPBP family intramembrane metalloprotease</fullName>
    </submittedName>
</protein>
<keyword evidence="1" id="KW-0812">Transmembrane</keyword>
<dbReference type="GeneID" id="95375455"/>
<organism evidence="4 5">
    <name type="scientific">Paenibacillus chitinolyticus</name>
    <dbReference type="NCBI Taxonomy" id="79263"/>
    <lineage>
        <taxon>Bacteria</taxon>
        <taxon>Bacillati</taxon>
        <taxon>Bacillota</taxon>
        <taxon>Bacilli</taxon>
        <taxon>Bacillales</taxon>
        <taxon>Paenibacillaceae</taxon>
        <taxon>Paenibacillus</taxon>
    </lineage>
</organism>
<evidence type="ECO:0000259" key="2">
    <source>
        <dbReference type="Pfam" id="PF02517"/>
    </source>
</evidence>
<dbReference type="OrthoDB" id="1523022at2"/>
<keyword evidence="6" id="KW-1185">Reference proteome</keyword>
<accession>A0A410WVI4</accession>
<dbReference type="KEGG" id="pchi:PC41400_11610"/>
<keyword evidence="4" id="KW-0482">Metalloprotease</keyword>
<reference evidence="3 6" key="2">
    <citation type="submission" date="2022-05" db="EMBL/GenBank/DDBJ databases">
        <title>Genome Sequencing of Bee-Associated Microbes.</title>
        <authorList>
            <person name="Dunlap C."/>
        </authorList>
    </citation>
    <scope>NUCLEOTIDE SEQUENCE [LARGE SCALE GENOMIC DNA]</scope>
    <source>
        <strain evidence="3 6">NRRL B-23120</strain>
    </source>
</reference>
<feature type="domain" description="CAAX prenyl protease 2/Lysostaphin resistance protein A-like" evidence="2">
    <location>
        <begin position="109"/>
        <end position="192"/>
    </location>
</feature>
<dbReference type="AlphaFoldDB" id="A0A410WVI4"/>
<dbReference type="RefSeq" id="WP_042228502.1">
    <property type="nucleotide sequence ID" value="NZ_CP026520.1"/>
</dbReference>
<evidence type="ECO:0000313" key="6">
    <source>
        <dbReference type="Proteomes" id="UP001527202"/>
    </source>
</evidence>
<keyword evidence="4" id="KW-0378">Hydrolase</keyword>
<feature type="transmembrane region" description="Helical" evidence="1">
    <location>
        <begin position="110"/>
        <end position="128"/>
    </location>
</feature>
<gene>
    <name evidence="3" type="ORF">M5X16_01610</name>
    <name evidence="4" type="ORF">PC41400_11610</name>
</gene>
<feature type="transmembrane region" description="Helical" evidence="1">
    <location>
        <begin position="30"/>
        <end position="51"/>
    </location>
</feature>
<keyword evidence="1" id="KW-0472">Membrane</keyword>
<feature type="transmembrane region" description="Helical" evidence="1">
    <location>
        <begin position="63"/>
        <end position="86"/>
    </location>
</feature>
<feature type="transmembrane region" description="Helical" evidence="1">
    <location>
        <begin position="157"/>
        <end position="174"/>
    </location>
</feature>
<dbReference type="GO" id="GO:0008237">
    <property type="term" value="F:metallopeptidase activity"/>
    <property type="evidence" value="ECO:0007669"/>
    <property type="project" value="UniProtKB-KW"/>
</dbReference>
<dbReference type="EMBL" id="CP026520">
    <property type="protein sequence ID" value="QAV18277.1"/>
    <property type="molecule type" value="Genomic_DNA"/>
</dbReference>
<evidence type="ECO:0000313" key="5">
    <source>
        <dbReference type="Proteomes" id="UP000288943"/>
    </source>
</evidence>
<evidence type="ECO:0000256" key="1">
    <source>
        <dbReference type="SAM" id="Phobius"/>
    </source>
</evidence>
<dbReference type="Proteomes" id="UP001527202">
    <property type="component" value="Unassembled WGS sequence"/>
</dbReference>
<keyword evidence="4" id="KW-0645">Protease</keyword>
<dbReference type="Pfam" id="PF02517">
    <property type="entry name" value="Rce1-like"/>
    <property type="match status" value="1"/>
</dbReference>
<sequence>MRKWNWKWKELKNIRIKTDIRVDDLNDRMLLINLYGTQAILLVIGVIMLFVQGADWRSLFSFAPGWSIVLWGGGIALAVLAADLIVSKYVPEEVTDDGGVNKRIFGRRPLWHIALICLLVSICEELLFRAGLQHYLGPYWTSIVFAAIHIRYLQHWLMTGLVFSISYGIGWIFIHTGSLWTAIFAHFMIDFISGCILRYGKEE</sequence>
<dbReference type="GO" id="GO:0004175">
    <property type="term" value="F:endopeptidase activity"/>
    <property type="evidence" value="ECO:0007669"/>
    <property type="project" value="UniProtKB-ARBA"/>
</dbReference>
<name>A0A410WVI4_9BACL</name>
<proteinExistence type="predicted"/>
<dbReference type="GO" id="GO:0080120">
    <property type="term" value="P:CAAX-box protein maturation"/>
    <property type="evidence" value="ECO:0007669"/>
    <property type="project" value="UniProtKB-ARBA"/>
</dbReference>
<keyword evidence="1" id="KW-1133">Transmembrane helix</keyword>
<dbReference type="Proteomes" id="UP000288943">
    <property type="component" value="Chromosome"/>
</dbReference>
<evidence type="ECO:0000313" key="3">
    <source>
        <dbReference type="EMBL" id="MCY9594476.1"/>
    </source>
</evidence>
<dbReference type="EMBL" id="JAMDMJ010000001">
    <property type="protein sequence ID" value="MCY9594476.1"/>
    <property type="molecule type" value="Genomic_DNA"/>
</dbReference>
<evidence type="ECO:0000313" key="4">
    <source>
        <dbReference type="EMBL" id="QAV18277.1"/>
    </source>
</evidence>
<reference evidence="4 5" key="1">
    <citation type="submission" date="2018-01" db="EMBL/GenBank/DDBJ databases">
        <title>The whole genome sequencing and assembly of Paenibacillus chitinolyticus KCCM 41400 strain.</title>
        <authorList>
            <person name="Kim J.-Y."/>
            <person name="Park M.-K."/>
            <person name="Lee Y.-J."/>
            <person name="Yi H."/>
            <person name="Bahn Y.-S."/>
            <person name="Kim J.F."/>
            <person name="Lee D.-W."/>
        </authorList>
    </citation>
    <scope>NUCLEOTIDE SEQUENCE [LARGE SCALE GENOMIC DNA]</scope>
    <source>
        <strain evidence="4 5">KCCM 41400</strain>
    </source>
</reference>
<dbReference type="GO" id="GO:0006508">
    <property type="term" value="P:proteolysis"/>
    <property type="evidence" value="ECO:0007669"/>
    <property type="project" value="UniProtKB-KW"/>
</dbReference>